<accession>A0AAV7L0R0</accession>
<evidence type="ECO:0000313" key="3">
    <source>
        <dbReference type="Proteomes" id="UP001066276"/>
    </source>
</evidence>
<reference evidence="2" key="1">
    <citation type="journal article" date="2022" name="bioRxiv">
        <title>Sequencing and chromosome-scale assembly of the giantPleurodeles waltlgenome.</title>
        <authorList>
            <person name="Brown T."/>
            <person name="Elewa A."/>
            <person name="Iarovenko S."/>
            <person name="Subramanian E."/>
            <person name="Araus A.J."/>
            <person name="Petzold A."/>
            <person name="Susuki M."/>
            <person name="Suzuki K.-i.T."/>
            <person name="Hayashi T."/>
            <person name="Toyoda A."/>
            <person name="Oliveira C."/>
            <person name="Osipova E."/>
            <person name="Leigh N.D."/>
            <person name="Simon A."/>
            <person name="Yun M.H."/>
        </authorList>
    </citation>
    <scope>NUCLEOTIDE SEQUENCE</scope>
    <source>
        <strain evidence="2">20211129_DDA</strain>
        <tissue evidence="2">Liver</tissue>
    </source>
</reference>
<sequence>MIILAAAAAVFIQVDTLLLILRGRPWAETLFQRKFSFSDSWVSAAALCNHRNRGRLRNQGRMHQKAISEGLVSSKLKAVPAPSSQMTLTSNGTGLAPSIGTQQCRQRLGAAGEKRCKGGEVQPQKPAGSVLELLQGSGTKTRGSHSAPGTGPEEGPLAAEIHNPMEAAVTAKVYSINVLNEMPSQGCTNISINISMLESLVYGQSEAVNLAAVTISPPQGS</sequence>
<name>A0AAV7L0R0_PLEWA</name>
<dbReference type="EMBL" id="JANPWB010000016">
    <property type="protein sequence ID" value="KAJ1084592.1"/>
    <property type="molecule type" value="Genomic_DNA"/>
</dbReference>
<feature type="region of interest" description="Disordered" evidence="1">
    <location>
        <begin position="137"/>
        <end position="157"/>
    </location>
</feature>
<evidence type="ECO:0000313" key="2">
    <source>
        <dbReference type="EMBL" id="KAJ1084592.1"/>
    </source>
</evidence>
<dbReference type="Proteomes" id="UP001066276">
    <property type="component" value="Chromosome 12"/>
</dbReference>
<dbReference type="AlphaFoldDB" id="A0AAV7L0R0"/>
<protein>
    <submittedName>
        <fullName evidence="2">Uncharacterized protein</fullName>
    </submittedName>
</protein>
<evidence type="ECO:0000256" key="1">
    <source>
        <dbReference type="SAM" id="MobiDB-lite"/>
    </source>
</evidence>
<gene>
    <name evidence="2" type="ORF">NDU88_004738</name>
</gene>
<comment type="caution">
    <text evidence="2">The sequence shown here is derived from an EMBL/GenBank/DDBJ whole genome shotgun (WGS) entry which is preliminary data.</text>
</comment>
<organism evidence="2 3">
    <name type="scientific">Pleurodeles waltl</name>
    <name type="common">Iberian ribbed newt</name>
    <dbReference type="NCBI Taxonomy" id="8319"/>
    <lineage>
        <taxon>Eukaryota</taxon>
        <taxon>Metazoa</taxon>
        <taxon>Chordata</taxon>
        <taxon>Craniata</taxon>
        <taxon>Vertebrata</taxon>
        <taxon>Euteleostomi</taxon>
        <taxon>Amphibia</taxon>
        <taxon>Batrachia</taxon>
        <taxon>Caudata</taxon>
        <taxon>Salamandroidea</taxon>
        <taxon>Salamandridae</taxon>
        <taxon>Pleurodelinae</taxon>
        <taxon>Pleurodeles</taxon>
    </lineage>
</organism>
<proteinExistence type="predicted"/>
<keyword evidence="3" id="KW-1185">Reference proteome</keyword>